<evidence type="ECO:0000313" key="1">
    <source>
        <dbReference type="EMBL" id="MFB9065831.1"/>
    </source>
</evidence>
<organism evidence="1 2">
    <name type="scientific">Flavobacterium branchiarum</name>
    <dbReference type="NCBI Taxonomy" id="1114870"/>
    <lineage>
        <taxon>Bacteria</taxon>
        <taxon>Pseudomonadati</taxon>
        <taxon>Bacteroidota</taxon>
        <taxon>Flavobacteriia</taxon>
        <taxon>Flavobacteriales</taxon>
        <taxon>Flavobacteriaceae</taxon>
        <taxon>Flavobacterium</taxon>
    </lineage>
</organism>
<sequence length="59" mass="7003">MKYLYQIITVTRTATYNKYKKVCEEKGICIELLVKYGLNYSIIQDFTKKNQIDAELNTF</sequence>
<dbReference type="EMBL" id="JBHMEX010000056">
    <property type="protein sequence ID" value="MFB9065831.1"/>
    <property type="molecule type" value="Genomic_DNA"/>
</dbReference>
<keyword evidence="2" id="KW-1185">Reference proteome</keyword>
<evidence type="ECO:0000313" key="2">
    <source>
        <dbReference type="Proteomes" id="UP001589589"/>
    </source>
</evidence>
<reference evidence="1 2" key="1">
    <citation type="submission" date="2024-09" db="EMBL/GenBank/DDBJ databases">
        <authorList>
            <person name="Sun Q."/>
            <person name="Mori K."/>
        </authorList>
    </citation>
    <scope>NUCLEOTIDE SEQUENCE [LARGE SCALE GENOMIC DNA]</scope>
    <source>
        <strain evidence="1 2">CECT 7908</strain>
    </source>
</reference>
<name>A0ABV5FQK5_9FLAO</name>
<gene>
    <name evidence="1" type="ORF">ACFFUQ_17560</name>
</gene>
<proteinExistence type="predicted"/>
<dbReference type="RefSeq" id="WP_290263519.1">
    <property type="nucleotide sequence ID" value="NZ_JAUFQQ010000003.1"/>
</dbReference>
<comment type="caution">
    <text evidence="1">The sequence shown here is derived from an EMBL/GenBank/DDBJ whole genome shotgun (WGS) entry which is preliminary data.</text>
</comment>
<dbReference type="Proteomes" id="UP001589589">
    <property type="component" value="Unassembled WGS sequence"/>
</dbReference>
<accession>A0ABV5FQK5</accession>
<protein>
    <submittedName>
        <fullName evidence="1">Uncharacterized protein</fullName>
    </submittedName>
</protein>